<protein>
    <recommendedName>
        <fullName evidence="4">DUF4410 domain-containing protein</fullName>
    </recommendedName>
</protein>
<dbReference type="AlphaFoldDB" id="A0A6J5DL55"/>
<sequence length="244" mass="26187">MCYLTGLRMHQRRVQKTALVMSLVLWLSACGSAEVTSRTQQSAVAADVMPDTVYVADFHLQGSDIRFEGPGSDVDRRTLLGHVFPDSPLMVHTTRQDKANHLATLMSRSVADDLKKHGLHVERLAPGSPKPLTGWLVSGEFVSVDEGDRVKRALIGFGSGHTSLEFRAYVTNLAGPAPTQPMLDITTTARSGKTPGAALGFNAFLAAGGFVVAGADSDNDVKHSASKLSDEIVQRLLPGNHNTR</sequence>
<dbReference type="EMBL" id="CADIKF010000012">
    <property type="protein sequence ID" value="CAB3754818.1"/>
    <property type="molecule type" value="Genomic_DNA"/>
</dbReference>
<keyword evidence="1" id="KW-0732">Signal</keyword>
<evidence type="ECO:0008006" key="4">
    <source>
        <dbReference type="Google" id="ProtNLM"/>
    </source>
</evidence>
<dbReference type="InterPro" id="IPR025522">
    <property type="entry name" value="DUF4410"/>
</dbReference>
<feature type="chain" id="PRO_5027106586" description="DUF4410 domain-containing protein" evidence="1">
    <location>
        <begin position="34"/>
        <end position="244"/>
    </location>
</feature>
<reference evidence="2 3" key="1">
    <citation type="submission" date="2020-04" db="EMBL/GenBank/DDBJ databases">
        <authorList>
            <person name="De Canck E."/>
        </authorList>
    </citation>
    <scope>NUCLEOTIDE SEQUENCE [LARGE SCALE GENOMIC DNA]</scope>
    <source>
        <strain evidence="2 3">LMG 29739</strain>
    </source>
</reference>
<proteinExistence type="predicted"/>
<name>A0A6J5DL55_9BURK</name>
<evidence type="ECO:0000256" key="1">
    <source>
        <dbReference type="SAM" id="SignalP"/>
    </source>
</evidence>
<accession>A0A6J5DL55</accession>
<keyword evidence="3" id="KW-1185">Reference proteome</keyword>
<dbReference type="Proteomes" id="UP000494329">
    <property type="component" value="Unassembled WGS sequence"/>
</dbReference>
<dbReference type="Pfam" id="PF14366">
    <property type="entry name" value="DUF4410"/>
    <property type="match status" value="1"/>
</dbReference>
<evidence type="ECO:0000313" key="2">
    <source>
        <dbReference type="EMBL" id="CAB3754818.1"/>
    </source>
</evidence>
<gene>
    <name evidence="2" type="ORF">LMG29739_02038</name>
</gene>
<feature type="signal peptide" evidence="1">
    <location>
        <begin position="1"/>
        <end position="33"/>
    </location>
</feature>
<evidence type="ECO:0000313" key="3">
    <source>
        <dbReference type="Proteomes" id="UP000494329"/>
    </source>
</evidence>
<organism evidence="2 3">
    <name type="scientific">Paraburkholderia solisilvae</name>
    <dbReference type="NCBI Taxonomy" id="624376"/>
    <lineage>
        <taxon>Bacteria</taxon>
        <taxon>Pseudomonadati</taxon>
        <taxon>Pseudomonadota</taxon>
        <taxon>Betaproteobacteria</taxon>
        <taxon>Burkholderiales</taxon>
        <taxon>Burkholderiaceae</taxon>
        <taxon>Paraburkholderia</taxon>
    </lineage>
</organism>